<feature type="compositionally biased region" description="Basic and acidic residues" evidence="1">
    <location>
        <begin position="40"/>
        <end position="61"/>
    </location>
</feature>
<sequence>MAPGAGRYGPTTAGAEVAYPAPGRAPAAGRWAACAASPGSRDRRCHDRRADRDPLVRRDLSHGPNHVHGHRFGPDRGRGSSRRHRAACHRRAHLEGSSPPRGRGAHRGDGYAHPPSVRRQRWPPARTQHRPPPSLWTAPCRRCEPSSVAAPQRQPAARQEPVRLGFRVFLDWSCSEDDPVSLGSPQENPVNLP</sequence>
<proteinExistence type="predicted"/>
<name>A0A1U3WYD4_9MYCO</name>
<feature type="compositionally biased region" description="Basic residues" evidence="1">
    <location>
        <begin position="79"/>
        <end position="92"/>
    </location>
</feature>
<dbReference type="Proteomes" id="UP000190074">
    <property type="component" value="Unassembled WGS sequence"/>
</dbReference>
<evidence type="ECO:0000313" key="2">
    <source>
        <dbReference type="EMBL" id="SKM21749.1"/>
    </source>
</evidence>
<protein>
    <submittedName>
        <fullName evidence="2">Uncharacterized protein</fullName>
    </submittedName>
</protein>
<evidence type="ECO:0000256" key="1">
    <source>
        <dbReference type="SAM" id="MobiDB-lite"/>
    </source>
</evidence>
<dbReference type="AlphaFoldDB" id="A0A1U3WYD4"/>
<accession>A0A1U3WYD4</accession>
<reference evidence="2 3" key="1">
    <citation type="submission" date="2016-11" db="EMBL/GenBank/DDBJ databases">
        <authorList>
            <consortium name="Pathogen Informatics"/>
        </authorList>
    </citation>
    <scope>NUCLEOTIDE SEQUENCE [LARGE SCALE GENOMIC DNA]</scope>
    <source>
        <strain evidence="2 3">911</strain>
    </source>
</reference>
<dbReference type="EMBL" id="FVGW01000005">
    <property type="protein sequence ID" value="SKM21749.1"/>
    <property type="molecule type" value="Genomic_DNA"/>
</dbReference>
<feature type="region of interest" description="Disordered" evidence="1">
    <location>
        <begin position="35"/>
        <end position="139"/>
    </location>
</feature>
<gene>
    <name evidence="2" type="ORF">SAMEA2259716_03091</name>
</gene>
<evidence type="ECO:0000313" key="3">
    <source>
        <dbReference type="Proteomes" id="UP000190074"/>
    </source>
</evidence>
<organism evidence="2 3">
    <name type="scientific">Mycobacteroides abscessus subsp. massiliense</name>
    <dbReference type="NCBI Taxonomy" id="1962118"/>
    <lineage>
        <taxon>Bacteria</taxon>
        <taxon>Bacillati</taxon>
        <taxon>Actinomycetota</taxon>
        <taxon>Actinomycetes</taxon>
        <taxon>Mycobacteriales</taxon>
        <taxon>Mycobacteriaceae</taxon>
        <taxon>Mycobacteroides</taxon>
        <taxon>Mycobacteroides abscessus</taxon>
    </lineage>
</organism>